<evidence type="ECO:0000313" key="10">
    <source>
        <dbReference type="Proteomes" id="UP000070326"/>
    </source>
</evidence>
<sequence>MRIVFMGTPEIAVDSLKKLIDDGHDVCAVVTQPDRPKGRGKKLAMSPVKELALEKGIDVLQPEKASSEEFVEKIRGLEPDLIVVIAFGQILKKDLLDIPKIGCINVHVSILPKYRGAAPINWVLINGEEKTGVTIMFMDEGLDTGDIITCKEFPLDIDMTAGDLHDLMMVEGAELLGKTVKDLESGNYTRTAQNHEEYSYAPMMDRDLGHIDFSRTAREVHNLVRGTIPWPGAWTMSDMGKIKIWKTRLTGKKTDKETGTIVSQTKEGLEIACKDETILVLELQVPNKKRMPFSEFIKGNRLESSYKFN</sequence>
<dbReference type="Gene3D" id="3.40.50.12230">
    <property type="match status" value="1"/>
</dbReference>
<dbReference type="InterPro" id="IPR001555">
    <property type="entry name" value="GART_AS"/>
</dbReference>
<dbReference type="CDD" id="cd08646">
    <property type="entry name" value="FMT_core_Met-tRNA-FMT_N"/>
    <property type="match status" value="1"/>
</dbReference>
<feature type="domain" description="Formyl transferase N-terminal" evidence="6">
    <location>
        <begin position="1"/>
        <end position="171"/>
    </location>
</feature>
<dbReference type="PATRIC" id="fig|1261.3.peg.1179"/>
<organism evidence="8 10">
    <name type="scientific">Peptostreptococcus anaerobius</name>
    <dbReference type="NCBI Taxonomy" id="1261"/>
    <lineage>
        <taxon>Bacteria</taxon>
        <taxon>Bacillati</taxon>
        <taxon>Bacillota</taxon>
        <taxon>Clostridia</taxon>
        <taxon>Peptostreptococcales</taxon>
        <taxon>Peptostreptococcaceae</taxon>
        <taxon>Peptostreptococcus</taxon>
    </lineage>
</organism>
<dbReference type="AlphaFoldDB" id="A0A135YWL1"/>
<dbReference type="Proteomes" id="UP000070326">
    <property type="component" value="Unassembled WGS sequence"/>
</dbReference>
<dbReference type="EMBL" id="UGTB01000004">
    <property type="protein sequence ID" value="SUB61401.1"/>
    <property type="molecule type" value="Genomic_DNA"/>
</dbReference>
<dbReference type="InterPro" id="IPR002376">
    <property type="entry name" value="Formyl_transf_N"/>
</dbReference>
<dbReference type="GO" id="GO:0004479">
    <property type="term" value="F:methionyl-tRNA formyltransferase activity"/>
    <property type="evidence" value="ECO:0007669"/>
    <property type="project" value="UniProtKB-UniRule"/>
</dbReference>
<comment type="catalytic activity">
    <reaction evidence="5">
        <text>L-methionyl-tRNA(fMet) + (6R)-10-formyltetrahydrofolate = N-formyl-L-methionyl-tRNA(fMet) + (6S)-5,6,7,8-tetrahydrofolate + H(+)</text>
        <dbReference type="Rhea" id="RHEA:24380"/>
        <dbReference type="Rhea" id="RHEA-COMP:9952"/>
        <dbReference type="Rhea" id="RHEA-COMP:9953"/>
        <dbReference type="ChEBI" id="CHEBI:15378"/>
        <dbReference type="ChEBI" id="CHEBI:57453"/>
        <dbReference type="ChEBI" id="CHEBI:78530"/>
        <dbReference type="ChEBI" id="CHEBI:78844"/>
        <dbReference type="ChEBI" id="CHEBI:195366"/>
        <dbReference type="EC" id="2.1.2.9"/>
    </reaction>
</comment>
<dbReference type="EC" id="2.1.2.9" evidence="2 5"/>
<dbReference type="GeneID" id="79841958"/>
<evidence type="ECO:0000256" key="4">
    <source>
        <dbReference type="ARBA" id="ARBA00022917"/>
    </source>
</evidence>
<dbReference type="SUPFAM" id="SSF50486">
    <property type="entry name" value="FMT C-terminal domain-like"/>
    <property type="match status" value="1"/>
</dbReference>
<reference evidence="8 10" key="1">
    <citation type="submission" date="2016-02" db="EMBL/GenBank/DDBJ databases">
        <authorList>
            <person name="Wen L."/>
            <person name="He K."/>
            <person name="Yang H."/>
        </authorList>
    </citation>
    <scope>NUCLEOTIDE SEQUENCE [LARGE SCALE GENOMIC DNA]</scope>
    <source>
        <strain evidence="8 10">MJR8628A</strain>
    </source>
</reference>
<evidence type="ECO:0000256" key="2">
    <source>
        <dbReference type="ARBA" id="ARBA00012261"/>
    </source>
</evidence>
<evidence type="ECO:0000313" key="11">
    <source>
        <dbReference type="Proteomes" id="UP000255101"/>
    </source>
</evidence>
<dbReference type="InterPro" id="IPR005794">
    <property type="entry name" value="Fmt"/>
</dbReference>
<dbReference type="NCBIfam" id="TIGR00460">
    <property type="entry name" value="fmt"/>
    <property type="match status" value="1"/>
</dbReference>
<dbReference type="PROSITE" id="PS00373">
    <property type="entry name" value="GART"/>
    <property type="match status" value="1"/>
</dbReference>
<dbReference type="HAMAP" id="MF_00182">
    <property type="entry name" value="Formyl_trans"/>
    <property type="match status" value="1"/>
</dbReference>
<comment type="function">
    <text evidence="5">Attaches a formyl group to the free amino group of methionyl-tRNA(fMet). The formyl group appears to play a dual role in the initiator identity of N-formylmethionyl-tRNA by promoting its recognition by IF2 and preventing the misappropriation of this tRNA by the elongation apparatus.</text>
</comment>
<name>A0A135YWL1_9FIRM</name>
<dbReference type="GO" id="GO:0005829">
    <property type="term" value="C:cytosol"/>
    <property type="evidence" value="ECO:0007669"/>
    <property type="project" value="TreeGrafter"/>
</dbReference>
<dbReference type="PANTHER" id="PTHR11138:SF5">
    <property type="entry name" value="METHIONYL-TRNA FORMYLTRANSFERASE, MITOCHONDRIAL"/>
    <property type="match status" value="1"/>
</dbReference>
<evidence type="ECO:0000256" key="3">
    <source>
        <dbReference type="ARBA" id="ARBA00022679"/>
    </source>
</evidence>
<keyword evidence="4 5" id="KW-0648">Protein biosynthesis</keyword>
<proteinExistence type="inferred from homology"/>
<evidence type="ECO:0000259" key="6">
    <source>
        <dbReference type="Pfam" id="PF00551"/>
    </source>
</evidence>
<gene>
    <name evidence="5 9" type="primary">fmt</name>
    <name evidence="8" type="ORF">HMPREF3195_00560</name>
    <name evidence="9" type="ORF">NCTC11460_01334</name>
</gene>
<feature type="domain" description="Formyl transferase C-terminal" evidence="7">
    <location>
        <begin position="206"/>
        <end position="300"/>
    </location>
</feature>
<reference evidence="9 11" key="2">
    <citation type="submission" date="2018-06" db="EMBL/GenBank/DDBJ databases">
        <authorList>
            <consortium name="Pathogen Informatics"/>
            <person name="Doyle S."/>
        </authorList>
    </citation>
    <scope>NUCLEOTIDE SEQUENCE [LARGE SCALE GENOMIC DNA]</scope>
    <source>
        <strain evidence="9 11">NCTC11460</strain>
    </source>
</reference>
<dbReference type="InterPro" id="IPR041711">
    <property type="entry name" value="Met-tRNA-FMT_N"/>
</dbReference>
<evidence type="ECO:0000259" key="7">
    <source>
        <dbReference type="Pfam" id="PF02911"/>
    </source>
</evidence>
<dbReference type="eggNOG" id="COG0223">
    <property type="taxonomic scope" value="Bacteria"/>
</dbReference>
<dbReference type="CDD" id="cd08704">
    <property type="entry name" value="Met_tRNA_FMT_C"/>
    <property type="match status" value="1"/>
</dbReference>
<dbReference type="STRING" id="1261.HMPREF3195_00560"/>
<feature type="binding site" evidence="5">
    <location>
        <begin position="109"/>
        <end position="112"/>
    </location>
    <ligand>
        <name>(6S)-5,6,7,8-tetrahydrofolate</name>
        <dbReference type="ChEBI" id="CHEBI:57453"/>
    </ligand>
</feature>
<keyword evidence="3 5" id="KW-0808">Transferase</keyword>
<dbReference type="InterPro" id="IPR036477">
    <property type="entry name" value="Formyl_transf_N_sf"/>
</dbReference>
<comment type="similarity">
    <text evidence="1 5">Belongs to the Fmt family.</text>
</comment>
<evidence type="ECO:0000313" key="9">
    <source>
        <dbReference type="EMBL" id="SUB61401.1"/>
    </source>
</evidence>
<evidence type="ECO:0000313" key="8">
    <source>
        <dbReference type="EMBL" id="KXI13757.1"/>
    </source>
</evidence>
<evidence type="ECO:0000256" key="1">
    <source>
        <dbReference type="ARBA" id="ARBA00010699"/>
    </source>
</evidence>
<dbReference type="FunFam" id="3.40.50.12230:FF:000001">
    <property type="entry name" value="Methionyl-tRNA formyltransferase"/>
    <property type="match status" value="1"/>
</dbReference>
<dbReference type="InterPro" id="IPR005793">
    <property type="entry name" value="Formyl_trans_C"/>
</dbReference>
<evidence type="ECO:0000256" key="5">
    <source>
        <dbReference type="HAMAP-Rule" id="MF_00182"/>
    </source>
</evidence>
<protein>
    <recommendedName>
        <fullName evidence="2 5">Methionyl-tRNA formyltransferase</fullName>
        <ecNumber evidence="2 5">2.1.2.9</ecNumber>
    </recommendedName>
</protein>
<dbReference type="InterPro" id="IPR011034">
    <property type="entry name" value="Formyl_transferase-like_C_sf"/>
</dbReference>
<accession>A0A135YWL1</accession>
<dbReference type="Proteomes" id="UP000255101">
    <property type="component" value="Unassembled WGS sequence"/>
</dbReference>
<dbReference type="Pfam" id="PF02911">
    <property type="entry name" value="Formyl_trans_C"/>
    <property type="match status" value="1"/>
</dbReference>
<dbReference type="InterPro" id="IPR044135">
    <property type="entry name" value="Met-tRNA-FMT_C"/>
</dbReference>
<dbReference type="Pfam" id="PF00551">
    <property type="entry name" value="Formyl_trans_N"/>
    <property type="match status" value="1"/>
</dbReference>
<dbReference type="EMBL" id="LSQZ01000018">
    <property type="protein sequence ID" value="KXI13757.1"/>
    <property type="molecule type" value="Genomic_DNA"/>
</dbReference>
<dbReference type="SUPFAM" id="SSF53328">
    <property type="entry name" value="Formyltransferase"/>
    <property type="match status" value="1"/>
</dbReference>
<dbReference type="RefSeq" id="WP_002842724.1">
    <property type="nucleotide sequence ID" value="NZ_CAMPYD010000002.1"/>
</dbReference>
<dbReference type="PANTHER" id="PTHR11138">
    <property type="entry name" value="METHIONYL-TRNA FORMYLTRANSFERASE"/>
    <property type="match status" value="1"/>
</dbReference>